<dbReference type="OMA" id="NIHASHK"/>
<feature type="transmembrane region" description="Helical" evidence="6">
    <location>
        <begin position="118"/>
        <end position="140"/>
    </location>
</feature>
<dbReference type="PANTHER" id="PTHR33048:SF167">
    <property type="entry name" value="INTEGRAL MEMBRANE PROTEIN"/>
    <property type="match status" value="1"/>
</dbReference>
<evidence type="ECO:0000256" key="2">
    <source>
        <dbReference type="ARBA" id="ARBA00022692"/>
    </source>
</evidence>
<dbReference type="OrthoDB" id="5022096at2759"/>
<dbReference type="Proteomes" id="UP000018144">
    <property type="component" value="Unassembled WGS sequence"/>
</dbReference>
<keyword evidence="3 6" id="KW-1133">Transmembrane helix</keyword>
<protein>
    <recommendedName>
        <fullName evidence="7">Rhodopsin domain-containing protein</fullName>
    </recommendedName>
</protein>
<evidence type="ECO:0000259" key="7">
    <source>
        <dbReference type="Pfam" id="PF20684"/>
    </source>
</evidence>
<feature type="transmembrane region" description="Helical" evidence="6">
    <location>
        <begin position="232"/>
        <end position="251"/>
    </location>
</feature>
<dbReference type="GO" id="GO:0016020">
    <property type="term" value="C:membrane"/>
    <property type="evidence" value="ECO:0007669"/>
    <property type="project" value="UniProtKB-SubCell"/>
</dbReference>
<dbReference type="InterPro" id="IPR049326">
    <property type="entry name" value="Rhodopsin_dom_fungi"/>
</dbReference>
<evidence type="ECO:0000256" key="6">
    <source>
        <dbReference type="SAM" id="Phobius"/>
    </source>
</evidence>
<evidence type="ECO:0000256" key="1">
    <source>
        <dbReference type="ARBA" id="ARBA00004141"/>
    </source>
</evidence>
<evidence type="ECO:0000313" key="9">
    <source>
        <dbReference type="Proteomes" id="UP000018144"/>
    </source>
</evidence>
<feature type="transmembrane region" description="Helical" evidence="6">
    <location>
        <begin position="203"/>
        <end position="225"/>
    </location>
</feature>
<evidence type="ECO:0000313" key="8">
    <source>
        <dbReference type="EMBL" id="CCX32402.1"/>
    </source>
</evidence>
<keyword evidence="9" id="KW-1185">Reference proteome</keyword>
<feature type="transmembrane region" description="Helical" evidence="6">
    <location>
        <begin position="35"/>
        <end position="56"/>
    </location>
</feature>
<proteinExistence type="inferred from homology"/>
<feature type="domain" description="Rhodopsin" evidence="7">
    <location>
        <begin position="52"/>
        <end position="298"/>
    </location>
</feature>
<dbReference type="InterPro" id="IPR052337">
    <property type="entry name" value="SAT4-like"/>
</dbReference>
<keyword evidence="2 6" id="KW-0812">Transmembrane</keyword>
<comment type="similarity">
    <text evidence="5">Belongs to the SAT4 family.</text>
</comment>
<dbReference type="EMBL" id="HF935844">
    <property type="protein sequence ID" value="CCX32402.1"/>
    <property type="molecule type" value="Genomic_DNA"/>
</dbReference>
<gene>
    <name evidence="8" type="ORF">PCON_13051</name>
</gene>
<feature type="transmembrane region" description="Helical" evidence="6">
    <location>
        <begin position="152"/>
        <end position="172"/>
    </location>
</feature>
<evidence type="ECO:0000256" key="3">
    <source>
        <dbReference type="ARBA" id="ARBA00022989"/>
    </source>
</evidence>
<sequence length="395" mass="42536">MAEPSGTPTLGATLAGQSGVPIIPMGPIEDRSKDVISVTIAMVVPAVVIVAMRLWVRASIVGKLGADDWCITAAALILMKIFSVAMGSMVIMSAQHGAGKHMKDIAPLDISLALKYNFISQVFAVPCMMMVKVSIGMFLLRLASTKMYRNICLGFVVIMSAYSTASTFSIIFQCLPIEFTWDTTIPGGKCLAPAVRVNLGKSYSIICAASDFFLVFLPVAMLWNVQIKRRQRFMICGVLGVGTFAAAASIVKTTFINKYGATGDFLWDSVDVSSWTTIENNVAILSASMPALKPLVSKILQTTIYSKSQGSKDLTSGHKLSQLRRDGSAGMSLRSGGITTNIHASHKLHHSLDNESEERIIGISKSTEMRVDVETISNNSADLGVRRSDVNGVRN</sequence>
<comment type="subcellular location">
    <subcellularLocation>
        <location evidence="1">Membrane</location>
        <topology evidence="1">Multi-pass membrane protein</topology>
    </subcellularLocation>
</comment>
<dbReference type="eggNOG" id="ENOG502SI68">
    <property type="taxonomic scope" value="Eukaryota"/>
</dbReference>
<dbReference type="PANTHER" id="PTHR33048">
    <property type="entry name" value="PTH11-LIKE INTEGRAL MEMBRANE PROTEIN (AFU_ORTHOLOGUE AFUA_5G11245)"/>
    <property type="match status" value="1"/>
</dbReference>
<dbReference type="STRING" id="1076935.U4LLF8"/>
<organism evidence="8 9">
    <name type="scientific">Pyronema omphalodes (strain CBS 100304)</name>
    <name type="common">Pyronema confluens</name>
    <dbReference type="NCBI Taxonomy" id="1076935"/>
    <lineage>
        <taxon>Eukaryota</taxon>
        <taxon>Fungi</taxon>
        <taxon>Dikarya</taxon>
        <taxon>Ascomycota</taxon>
        <taxon>Pezizomycotina</taxon>
        <taxon>Pezizomycetes</taxon>
        <taxon>Pezizales</taxon>
        <taxon>Pyronemataceae</taxon>
        <taxon>Pyronema</taxon>
    </lineage>
</organism>
<feature type="transmembrane region" description="Helical" evidence="6">
    <location>
        <begin position="68"/>
        <end position="92"/>
    </location>
</feature>
<keyword evidence="4 6" id="KW-0472">Membrane</keyword>
<dbReference type="Pfam" id="PF20684">
    <property type="entry name" value="Fung_rhodopsin"/>
    <property type="match status" value="1"/>
</dbReference>
<accession>U4LLF8</accession>
<reference evidence="8 9" key="1">
    <citation type="journal article" date="2013" name="PLoS Genet.">
        <title>The genome and development-dependent transcriptomes of Pyronema confluens: a window into fungal evolution.</title>
        <authorList>
            <person name="Traeger S."/>
            <person name="Altegoer F."/>
            <person name="Freitag M."/>
            <person name="Gabaldon T."/>
            <person name="Kempken F."/>
            <person name="Kumar A."/>
            <person name="Marcet-Houben M."/>
            <person name="Poggeler S."/>
            <person name="Stajich J.E."/>
            <person name="Nowrousian M."/>
        </authorList>
    </citation>
    <scope>NUCLEOTIDE SEQUENCE [LARGE SCALE GENOMIC DNA]</scope>
    <source>
        <strain evidence="9">CBS 100304</strain>
        <tissue evidence="8">Vegetative mycelium</tissue>
    </source>
</reference>
<evidence type="ECO:0000256" key="5">
    <source>
        <dbReference type="ARBA" id="ARBA00038359"/>
    </source>
</evidence>
<evidence type="ECO:0000256" key="4">
    <source>
        <dbReference type="ARBA" id="ARBA00023136"/>
    </source>
</evidence>
<name>U4LLF8_PYROM</name>
<dbReference type="AlphaFoldDB" id="U4LLF8"/>